<accession>A0ACA9QRY0</accession>
<gene>
    <name evidence="1" type="ORF">RPERSI_LOCUS15494</name>
</gene>
<dbReference type="EMBL" id="CAJVQC010037258">
    <property type="protein sequence ID" value="CAG8763366.1"/>
    <property type="molecule type" value="Genomic_DNA"/>
</dbReference>
<keyword evidence="2" id="KW-1185">Reference proteome</keyword>
<reference evidence="1" key="1">
    <citation type="submission" date="2021-06" db="EMBL/GenBank/DDBJ databases">
        <authorList>
            <person name="Kallberg Y."/>
            <person name="Tangrot J."/>
            <person name="Rosling A."/>
        </authorList>
    </citation>
    <scope>NUCLEOTIDE SEQUENCE</scope>
    <source>
        <strain evidence="1">MA461A</strain>
    </source>
</reference>
<dbReference type="Proteomes" id="UP000789920">
    <property type="component" value="Unassembled WGS sequence"/>
</dbReference>
<comment type="caution">
    <text evidence="1">The sequence shown here is derived from an EMBL/GenBank/DDBJ whole genome shotgun (WGS) entry which is preliminary data.</text>
</comment>
<proteinExistence type="predicted"/>
<organism evidence="1 2">
    <name type="scientific">Racocetra persica</name>
    <dbReference type="NCBI Taxonomy" id="160502"/>
    <lineage>
        <taxon>Eukaryota</taxon>
        <taxon>Fungi</taxon>
        <taxon>Fungi incertae sedis</taxon>
        <taxon>Mucoromycota</taxon>
        <taxon>Glomeromycotina</taxon>
        <taxon>Glomeromycetes</taxon>
        <taxon>Diversisporales</taxon>
        <taxon>Gigasporaceae</taxon>
        <taxon>Racocetra</taxon>
    </lineage>
</organism>
<evidence type="ECO:0000313" key="1">
    <source>
        <dbReference type="EMBL" id="CAG8763366.1"/>
    </source>
</evidence>
<name>A0ACA9QRY0_9GLOM</name>
<evidence type="ECO:0000313" key="2">
    <source>
        <dbReference type="Proteomes" id="UP000789920"/>
    </source>
</evidence>
<feature type="non-terminal residue" evidence="1">
    <location>
        <position position="61"/>
    </location>
</feature>
<protein>
    <submittedName>
        <fullName evidence="1">5887_t:CDS:1</fullName>
    </submittedName>
</protein>
<sequence length="61" mass="7042">MLYGKISNSPFANTAQSKIHKKENRVKLEKFAKDSVDNAYKFYVSNHSNLPKIKYFSSSKL</sequence>